<dbReference type="SUPFAM" id="SSF101967">
    <property type="entry name" value="Adhesin YadA, collagen-binding domain"/>
    <property type="match status" value="1"/>
</dbReference>
<evidence type="ECO:0000313" key="1">
    <source>
        <dbReference type="EMBL" id="NKG22395.1"/>
    </source>
</evidence>
<organism evidence="1 2">
    <name type="scientific">Paeniglutamicibacter terrestris</name>
    <dbReference type="NCBI Taxonomy" id="2723403"/>
    <lineage>
        <taxon>Bacteria</taxon>
        <taxon>Bacillati</taxon>
        <taxon>Actinomycetota</taxon>
        <taxon>Actinomycetes</taxon>
        <taxon>Micrococcales</taxon>
        <taxon>Micrococcaceae</taxon>
        <taxon>Paeniglutamicibacter</taxon>
    </lineage>
</organism>
<protein>
    <recommendedName>
        <fullName evidence="3">GLUG domain-containing protein</fullName>
    </recommendedName>
</protein>
<accession>A0ABX1G9U5</accession>
<comment type="caution">
    <text evidence="1">The sequence shown here is derived from an EMBL/GenBank/DDBJ whole genome shotgun (WGS) entry which is preliminary data.</text>
</comment>
<dbReference type="InterPro" id="IPR011049">
    <property type="entry name" value="Serralysin-like_metalloprot_C"/>
</dbReference>
<dbReference type="RefSeq" id="WP_168153161.1">
    <property type="nucleotide sequence ID" value="NZ_JAAWVT010000010.1"/>
</dbReference>
<name>A0ABX1G9U5_9MICC</name>
<gene>
    <name evidence="1" type="ORF">HED64_16990</name>
</gene>
<evidence type="ECO:0008006" key="3">
    <source>
        <dbReference type="Google" id="ProtNLM"/>
    </source>
</evidence>
<proteinExistence type="predicted"/>
<dbReference type="Gene3D" id="2.150.10.10">
    <property type="entry name" value="Serralysin-like metalloprotease, C-terminal"/>
    <property type="match status" value="1"/>
</dbReference>
<reference evidence="1 2" key="1">
    <citation type="submission" date="2020-04" db="EMBL/GenBank/DDBJ databases">
        <title>Paeniglutamicibacter sp. ANT13_2, a novel actinomycete isolated from sediment in Antarctica.</title>
        <authorList>
            <person name="Sakdapetsiri C."/>
            <person name="Pinyakong O."/>
        </authorList>
    </citation>
    <scope>NUCLEOTIDE SEQUENCE [LARGE SCALE GENOMIC DNA]</scope>
    <source>
        <strain evidence="1 2">ANT13_2</strain>
    </source>
</reference>
<sequence>MGRNIEIDGRLGGGAAHEILFGEVTIESTALRQEGTKTVFPGPKTYGISNGLATLVDVDVSPAGPEPEWAYRVTFRDHQSGKGWSELIGVPAGTSALPYSSDLVPRFTTAIPAETTAAMVQNWVDTTEAAKATAVAAAAEATAPTDAMVAGKFTDPTSDTALALDANFVGTDDIEITQVSVGFNFKAGSPDNAIAPDVHGSVIAGDGYPGRENVIGRGVIENVNTSASNVPLNLADLLQPDANARANHSYVADYDNVAAGLKSVILADHSYIRAGATHNGILSGAVHKIDVGDFSIILGGYGNWIKNGDYCVSVGGLNNIIDVAVGGFATTGGNGNEVTGSGGTAFGASNKVAGPGGFAAGTLNQVNSGSAFGQSNIASGAGAMAFGNYNEATNTYSYASGNQSKATGQGAYAMGGLCEAIGSNSHAMGLQAVARKSGQSSRANGAFSVPGDAQTSEIIDKLQTTAGAAACFPNSFALEPGHTIQYRFMITARDTATGDSKAWTLGGVAKRVGTGAAVAVGGSVPAAVLVAGDAAASTWNAHAAVAVNSLLLYGTGEVGKTIRWIARAEYVEVS</sequence>
<dbReference type="EMBL" id="JAAWVT010000010">
    <property type="protein sequence ID" value="NKG22395.1"/>
    <property type="molecule type" value="Genomic_DNA"/>
</dbReference>
<dbReference type="Proteomes" id="UP000746595">
    <property type="component" value="Unassembled WGS sequence"/>
</dbReference>
<evidence type="ECO:0000313" key="2">
    <source>
        <dbReference type="Proteomes" id="UP000746595"/>
    </source>
</evidence>
<keyword evidence="2" id="KW-1185">Reference proteome</keyword>
<dbReference type="CDD" id="cd12820">
    <property type="entry name" value="LbR_YadA-like"/>
    <property type="match status" value="1"/>
</dbReference>